<evidence type="ECO:0000256" key="4">
    <source>
        <dbReference type="ARBA" id="ARBA00022692"/>
    </source>
</evidence>
<comment type="caution">
    <text evidence="10">The sequence shown here is derived from an EMBL/GenBank/DDBJ whole genome shotgun (WGS) entry which is preliminary data.</text>
</comment>
<evidence type="ECO:0000256" key="1">
    <source>
        <dbReference type="ARBA" id="ARBA00004141"/>
    </source>
</evidence>
<evidence type="ECO:0000256" key="6">
    <source>
        <dbReference type="ARBA" id="ARBA00022989"/>
    </source>
</evidence>
<dbReference type="Gene3D" id="1.50.40.10">
    <property type="entry name" value="Mitochondrial carrier domain"/>
    <property type="match status" value="1"/>
</dbReference>
<comment type="similarity">
    <text evidence="2 9">Belongs to the mitochondrial carrier (TC 2.A.29) family.</text>
</comment>
<evidence type="ECO:0000256" key="2">
    <source>
        <dbReference type="ARBA" id="ARBA00006375"/>
    </source>
</evidence>
<dbReference type="Proteomes" id="UP000824890">
    <property type="component" value="Unassembled WGS sequence"/>
</dbReference>
<protein>
    <submittedName>
        <fullName evidence="10">Uncharacterized protein</fullName>
    </submittedName>
</protein>
<evidence type="ECO:0000313" key="10">
    <source>
        <dbReference type="EMBL" id="KAH0842703.1"/>
    </source>
</evidence>
<dbReference type="PANTHER" id="PTHR45667">
    <property type="entry name" value="S-ADENOSYLMETHIONINE MITOCHONDRIAL CARRIER PROTEIN"/>
    <property type="match status" value="1"/>
</dbReference>
<keyword evidence="7 8" id="KW-0472">Membrane</keyword>
<dbReference type="PROSITE" id="PS50920">
    <property type="entry name" value="SOLCAR"/>
    <property type="match status" value="1"/>
</dbReference>
<evidence type="ECO:0000256" key="3">
    <source>
        <dbReference type="ARBA" id="ARBA00022448"/>
    </source>
</evidence>
<accession>A0ABQ7WXK4</accession>
<dbReference type="EMBL" id="JAGKQM010002927">
    <property type="protein sequence ID" value="KAH0842703.1"/>
    <property type="molecule type" value="Genomic_DNA"/>
</dbReference>
<comment type="subcellular location">
    <subcellularLocation>
        <location evidence="1">Membrane</location>
        <topology evidence="1">Multi-pass membrane protein</topology>
    </subcellularLocation>
</comment>
<sequence length="258" mass="29890">KGALLPVFPKEYCSPCPLCSRGFRSVATSFIFTPSERIKQQMQDCISLNHPERWSTFFICWMSACFVEISLTRSLRFSYCYQCLNTVLMPKLLEMQFYVYENMKRMVLPSIGPCGQAAQPQHCKRFLSLNMVTWDDHLLTARLWRTSGICCCLFHNPVDVVKTRLQTQEQLSPTFKLILWLQIPGSKTQHPSVYQALQSIRKREGHEGYTGLIPRLVMYMSQGAIFFASYEFYKSILSLEDLSARWHKTKDGDNPNPL</sequence>
<dbReference type="InterPro" id="IPR023395">
    <property type="entry name" value="MCP_dom_sf"/>
</dbReference>
<evidence type="ECO:0000256" key="5">
    <source>
        <dbReference type="ARBA" id="ARBA00022737"/>
    </source>
</evidence>
<keyword evidence="5" id="KW-0677">Repeat</keyword>
<feature type="repeat" description="Solcar" evidence="8">
    <location>
        <begin position="135"/>
        <end position="236"/>
    </location>
</feature>
<dbReference type="Pfam" id="PF00153">
    <property type="entry name" value="Mito_carr"/>
    <property type="match status" value="1"/>
</dbReference>
<keyword evidence="6" id="KW-1133">Transmembrane helix</keyword>
<evidence type="ECO:0000256" key="9">
    <source>
        <dbReference type="RuleBase" id="RU000488"/>
    </source>
</evidence>
<organism evidence="10 11">
    <name type="scientific">Brassica napus</name>
    <name type="common">Rape</name>
    <dbReference type="NCBI Taxonomy" id="3708"/>
    <lineage>
        <taxon>Eukaryota</taxon>
        <taxon>Viridiplantae</taxon>
        <taxon>Streptophyta</taxon>
        <taxon>Embryophyta</taxon>
        <taxon>Tracheophyta</taxon>
        <taxon>Spermatophyta</taxon>
        <taxon>Magnoliopsida</taxon>
        <taxon>eudicotyledons</taxon>
        <taxon>Gunneridae</taxon>
        <taxon>Pentapetalae</taxon>
        <taxon>rosids</taxon>
        <taxon>malvids</taxon>
        <taxon>Brassicales</taxon>
        <taxon>Brassicaceae</taxon>
        <taxon>Brassiceae</taxon>
        <taxon>Brassica</taxon>
    </lineage>
</organism>
<keyword evidence="4 8" id="KW-0812">Transmembrane</keyword>
<gene>
    <name evidence="10" type="ORF">HID58_090551</name>
</gene>
<proteinExistence type="inferred from homology"/>
<keyword evidence="3 9" id="KW-0813">Transport</keyword>
<evidence type="ECO:0000256" key="8">
    <source>
        <dbReference type="PROSITE-ProRule" id="PRU00282"/>
    </source>
</evidence>
<evidence type="ECO:0000313" key="11">
    <source>
        <dbReference type="Proteomes" id="UP000824890"/>
    </source>
</evidence>
<dbReference type="SUPFAM" id="SSF103506">
    <property type="entry name" value="Mitochondrial carrier"/>
    <property type="match status" value="1"/>
</dbReference>
<evidence type="ECO:0000256" key="7">
    <source>
        <dbReference type="ARBA" id="ARBA00023136"/>
    </source>
</evidence>
<reference evidence="10 11" key="1">
    <citation type="submission" date="2021-05" db="EMBL/GenBank/DDBJ databases">
        <title>Genome Assembly of Synthetic Allotetraploid Brassica napus Reveals Homoeologous Exchanges between Subgenomes.</title>
        <authorList>
            <person name="Davis J.T."/>
        </authorList>
    </citation>
    <scope>NUCLEOTIDE SEQUENCE [LARGE SCALE GENOMIC DNA]</scope>
    <source>
        <strain evidence="11">cv. Da-Ae</strain>
        <tissue evidence="10">Seedling</tissue>
    </source>
</reference>
<keyword evidence="11" id="KW-1185">Reference proteome</keyword>
<dbReference type="InterPro" id="IPR018108">
    <property type="entry name" value="MCP_transmembrane"/>
</dbReference>
<name>A0ABQ7WXK4_BRANA</name>
<feature type="non-terminal residue" evidence="10">
    <location>
        <position position="1"/>
    </location>
</feature>